<dbReference type="STRING" id="338969.Rfer_1189"/>
<dbReference type="Proteomes" id="UP000008332">
    <property type="component" value="Chromosome"/>
</dbReference>
<evidence type="ECO:0000256" key="1">
    <source>
        <dbReference type="SAM" id="Phobius"/>
    </source>
</evidence>
<feature type="transmembrane region" description="Helical" evidence="1">
    <location>
        <begin position="71"/>
        <end position="90"/>
    </location>
</feature>
<keyword evidence="1" id="KW-0472">Membrane</keyword>
<keyword evidence="1" id="KW-1133">Transmembrane helix</keyword>
<proteinExistence type="predicted"/>
<reference evidence="3" key="1">
    <citation type="submission" date="2006-02" db="EMBL/GenBank/DDBJ databases">
        <title>Complete sequence of chromosome of Rhodoferax ferrireducens DSM 15236.</title>
        <authorList>
            <person name="Copeland A."/>
            <person name="Lucas S."/>
            <person name="Lapidus A."/>
            <person name="Barry K."/>
            <person name="Detter J.C."/>
            <person name="Glavina del Rio T."/>
            <person name="Hammon N."/>
            <person name="Israni S."/>
            <person name="Pitluck S."/>
            <person name="Brettin T."/>
            <person name="Bruce D."/>
            <person name="Han C."/>
            <person name="Tapia R."/>
            <person name="Gilna P."/>
            <person name="Kiss H."/>
            <person name="Schmutz J."/>
            <person name="Larimer F."/>
            <person name="Land M."/>
            <person name="Kyrpides N."/>
            <person name="Ivanova N."/>
            <person name="Richardson P."/>
        </authorList>
    </citation>
    <scope>NUCLEOTIDE SEQUENCE [LARGE SCALE GENOMIC DNA]</scope>
    <source>
        <strain evidence="3">ATCC BAA-621 / DSM 15236 / T118</strain>
    </source>
</reference>
<dbReference type="HOGENOM" id="CLU_801377_0_0_4"/>
<protein>
    <recommendedName>
        <fullName evidence="4">Phage abortive infection protein</fullName>
    </recommendedName>
</protein>
<name>Q21Z78_ALBFT</name>
<gene>
    <name evidence="2" type="ordered locus">Rfer_1189</name>
</gene>
<evidence type="ECO:0000313" key="2">
    <source>
        <dbReference type="EMBL" id="ABD68925.1"/>
    </source>
</evidence>
<evidence type="ECO:0000313" key="3">
    <source>
        <dbReference type="Proteomes" id="UP000008332"/>
    </source>
</evidence>
<keyword evidence="1" id="KW-0812">Transmembrane</keyword>
<dbReference type="KEGG" id="rfr:Rfer_1189"/>
<dbReference type="OrthoDB" id="6422829at2"/>
<sequence>MNSKTSLLAARIRQFGQRLGRVLSRLVEGFWWPPAALLVVAIYWFSVASGIPTPVEQTVEKYGVYGDSFGRLTSLFTALGFGGLIITLLLQQRQIRKQEEAVKHNRQKEEKGRYEEILFRLLDIYRQTLSEVRVGEATGRDVLRKALDRVDAGVVEEGVNGMSRDLHGRWDSGSLTENDMQRIDYLHFRNFKIVGAEIHPQARLVDTFEVLLEHMVRGAPDHFLITAYKELVFAQVTFLECRYFFLVALSHPSRARLRDLLARTGFFDRISRSQIHRIHRDMYKKYWGQAIEQRELPASIPMPPGRIKRALRAHKAAGGVPKITYTPLGVRQSQRAVEKDVKDGLQ</sequence>
<dbReference type="AlphaFoldDB" id="Q21Z78"/>
<feature type="transmembrane region" description="Helical" evidence="1">
    <location>
        <begin position="30"/>
        <end position="51"/>
    </location>
</feature>
<dbReference type="RefSeq" id="WP_011463494.1">
    <property type="nucleotide sequence ID" value="NC_007908.1"/>
</dbReference>
<keyword evidence="3" id="KW-1185">Reference proteome</keyword>
<dbReference type="EMBL" id="CP000267">
    <property type="protein sequence ID" value="ABD68925.1"/>
    <property type="molecule type" value="Genomic_DNA"/>
</dbReference>
<organism evidence="2 3">
    <name type="scientific">Albidiferax ferrireducens (strain ATCC BAA-621 / DSM 15236 / T118)</name>
    <name type="common">Rhodoferax ferrireducens</name>
    <dbReference type="NCBI Taxonomy" id="338969"/>
    <lineage>
        <taxon>Bacteria</taxon>
        <taxon>Pseudomonadati</taxon>
        <taxon>Pseudomonadota</taxon>
        <taxon>Betaproteobacteria</taxon>
        <taxon>Burkholderiales</taxon>
        <taxon>Comamonadaceae</taxon>
        <taxon>Rhodoferax</taxon>
    </lineage>
</organism>
<evidence type="ECO:0008006" key="4">
    <source>
        <dbReference type="Google" id="ProtNLM"/>
    </source>
</evidence>
<accession>Q21Z78</accession>